<comment type="caution">
    <text evidence="1">The sequence shown here is derived from an EMBL/GenBank/DDBJ whole genome shotgun (WGS) entry which is preliminary data.</text>
</comment>
<evidence type="ECO:0000313" key="2">
    <source>
        <dbReference type="Proteomes" id="UP000295302"/>
    </source>
</evidence>
<protein>
    <submittedName>
        <fullName evidence="1">Uncharacterized protein</fullName>
    </submittedName>
</protein>
<dbReference type="RefSeq" id="WP_132609256.1">
    <property type="nucleotide sequence ID" value="NZ_SMKQ01000008.1"/>
</dbReference>
<dbReference type="Proteomes" id="UP000295302">
    <property type="component" value="Unassembled WGS sequence"/>
</dbReference>
<dbReference type="AlphaFoldDB" id="A0A4R4ZE10"/>
<keyword evidence="2" id="KW-1185">Reference proteome</keyword>
<proteinExistence type="predicted"/>
<sequence length="94" mass="10025">MTQNIQDAVKRFSAAMDHLYEVGLEQPDAKAAKVKAAAKAVDAMKTAMDSMLATVRASMPHITASELHTIAENIDGALIEAVKDIDRYAPAAQA</sequence>
<accession>A0A4R4ZE10</accession>
<reference evidence="1 2" key="1">
    <citation type="submission" date="2019-03" db="EMBL/GenBank/DDBJ databases">
        <title>Draft genome sequences of novel Actinobacteria.</title>
        <authorList>
            <person name="Sahin N."/>
            <person name="Ay H."/>
            <person name="Saygin H."/>
        </authorList>
    </citation>
    <scope>NUCLEOTIDE SEQUENCE [LARGE SCALE GENOMIC DNA]</scope>
    <source>
        <strain evidence="1 2">CH32</strain>
    </source>
</reference>
<name>A0A4R4ZE10_9ACTN</name>
<evidence type="ECO:0000313" key="1">
    <source>
        <dbReference type="EMBL" id="TDD54612.1"/>
    </source>
</evidence>
<dbReference type="EMBL" id="SMKQ01000008">
    <property type="protein sequence ID" value="TDD54612.1"/>
    <property type="molecule type" value="Genomic_DNA"/>
</dbReference>
<organism evidence="1 2">
    <name type="scientific">Nonomuraea terrae</name>
    <dbReference type="NCBI Taxonomy" id="2530383"/>
    <lineage>
        <taxon>Bacteria</taxon>
        <taxon>Bacillati</taxon>
        <taxon>Actinomycetota</taxon>
        <taxon>Actinomycetes</taxon>
        <taxon>Streptosporangiales</taxon>
        <taxon>Streptosporangiaceae</taxon>
        <taxon>Nonomuraea</taxon>
    </lineage>
</organism>
<gene>
    <name evidence="1" type="ORF">E1286_05330</name>
</gene>